<keyword evidence="5 13" id="KW-1003">Cell membrane</keyword>
<sequence length="361" mass="39867">MAEGGDEDDDSKTEEPSQKKIDEAIKRGDVAKSQELSTFFVLSGATIFVAFLTPGLTRDLARPLAALIEHADEIVLDQRGLTDVYLHIGLIVAGVLALPALLFLVAGVGGSAIQHRLLWTMEPIIPKFSKVSPLAGLKRIFSAEGGMQGVKGVIKIVVVGVAMVMALRPEMRRLDTMVQVETVGLLAVIQSAAVKMMFAVLIVMAFVAGLDYIFQRRRWMKRQRMSREELKEEFKQTEGNPEIKAKIRQMRQARARRRMMAAVPKATVVVTNPTHFAVALRYEPGMRAPTVVAKGVDDLALKIREVAAQHDVPVVENPPLARALHATVDIDKEIPEEHYKAVAEVVGFVMRLDRRRGARPL</sequence>
<evidence type="ECO:0000313" key="16">
    <source>
        <dbReference type="Proteomes" id="UP000292781"/>
    </source>
</evidence>
<evidence type="ECO:0000256" key="3">
    <source>
        <dbReference type="ARBA" id="ARBA00021622"/>
    </source>
</evidence>
<dbReference type="RefSeq" id="WP_131308839.1">
    <property type="nucleotide sequence ID" value="NZ_SJFN01000012.1"/>
</dbReference>
<feature type="transmembrane region" description="Helical" evidence="13">
    <location>
        <begin position="187"/>
        <end position="214"/>
    </location>
</feature>
<dbReference type="GO" id="GO:0005886">
    <property type="term" value="C:plasma membrane"/>
    <property type="evidence" value="ECO:0007669"/>
    <property type="project" value="UniProtKB-SubCell"/>
</dbReference>
<feature type="transmembrane region" description="Helical" evidence="13">
    <location>
        <begin position="149"/>
        <end position="167"/>
    </location>
</feature>
<keyword evidence="4 13" id="KW-0813">Transport</keyword>
<keyword evidence="15" id="KW-0282">Flagellum</keyword>
<dbReference type="InterPro" id="IPR006135">
    <property type="entry name" value="T3SS_substrate_exporter"/>
</dbReference>
<organism evidence="15 16">
    <name type="scientific">Siculibacillus lacustris</name>
    <dbReference type="NCBI Taxonomy" id="1549641"/>
    <lineage>
        <taxon>Bacteria</taxon>
        <taxon>Pseudomonadati</taxon>
        <taxon>Pseudomonadota</taxon>
        <taxon>Alphaproteobacteria</taxon>
        <taxon>Hyphomicrobiales</taxon>
        <taxon>Ancalomicrobiaceae</taxon>
        <taxon>Siculibacillus</taxon>
    </lineage>
</organism>
<feature type="transmembrane region" description="Helical" evidence="13">
    <location>
        <begin position="84"/>
        <end position="108"/>
    </location>
</feature>
<evidence type="ECO:0000256" key="10">
    <source>
        <dbReference type="ARBA" id="ARBA00023136"/>
    </source>
</evidence>
<dbReference type="GO" id="GO:0044780">
    <property type="term" value="P:bacterial-type flagellum assembly"/>
    <property type="evidence" value="ECO:0007669"/>
    <property type="project" value="InterPro"/>
</dbReference>
<dbReference type="AlphaFoldDB" id="A0A4Q9VT91"/>
<dbReference type="Pfam" id="PF01312">
    <property type="entry name" value="Bac_export_2"/>
    <property type="match status" value="1"/>
</dbReference>
<keyword evidence="9 13" id="KW-1133">Transmembrane helix</keyword>
<gene>
    <name evidence="13 15" type="primary">flhB</name>
    <name evidence="15" type="ORF">EYW49_09555</name>
</gene>
<accession>A0A4Q9VT91</accession>
<evidence type="ECO:0000256" key="5">
    <source>
        <dbReference type="ARBA" id="ARBA00022475"/>
    </source>
</evidence>
<comment type="subcellular location">
    <subcellularLocation>
        <location evidence="1">Cell membrane</location>
        <topology evidence="1">Multi-pass membrane protein</topology>
    </subcellularLocation>
</comment>
<evidence type="ECO:0000256" key="7">
    <source>
        <dbReference type="ARBA" id="ARBA00022795"/>
    </source>
</evidence>
<protein>
    <recommendedName>
        <fullName evidence="3 13">Flagellar biosynthetic protein FlhB</fullName>
    </recommendedName>
</protein>
<feature type="compositionally biased region" description="Acidic residues" evidence="14">
    <location>
        <begin position="1"/>
        <end position="12"/>
    </location>
</feature>
<evidence type="ECO:0000256" key="11">
    <source>
        <dbReference type="ARBA" id="ARBA00023225"/>
    </source>
</evidence>
<dbReference type="Proteomes" id="UP000292781">
    <property type="component" value="Unassembled WGS sequence"/>
</dbReference>
<comment type="function">
    <text evidence="12 13">Required for formation of the rod structure in the basal body of the flagellar apparatus. Together with FliI and FliH, may constitute the export apparatus of flagellin.</text>
</comment>
<evidence type="ECO:0000256" key="9">
    <source>
        <dbReference type="ARBA" id="ARBA00022989"/>
    </source>
</evidence>
<evidence type="ECO:0000256" key="12">
    <source>
        <dbReference type="ARBA" id="ARBA00025078"/>
    </source>
</evidence>
<dbReference type="PRINTS" id="PR00950">
    <property type="entry name" value="TYPE3IMSPROT"/>
</dbReference>
<dbReference type="PANTHER" id="PTHR30531">
    <property type="entry name" value="FLAGELLAR BIOSYNTHETIC PROTEIN FLHB"/>
    <property type="match status" value="1"/>
</dbReference>
<feature type="transmembrane region" description="Helical" evidence="13">
    <location>
        <begin position="36"/>
        <end position="56"/>
    </location>
</feature>
<evidence type="ECO:0000256" key="13">
    <source>
        <dbReference type="RuleBase" id="RU364091"/>
    </source>
</evidence>
<reference evidence="15 16" key="1">
    <citation type="submission" date="2019-02" db="EMBL/GenBank/DDBJ databases">
        <title>Siculibacillus lacustris gen. nov., sp. nov., a new rosette-forming bacterium isolated from a freshwater crater lake (Lake St. Ana, Romania).</title>
        <authorList>
            <person name="Felfoldi T."/>
            <person name="Marton Z."/>
            <person name="Szabo A."/>
            <person name="Mentes A."/>
            <person name="Boka K."/>
            <person name="Marialigeti K."/>
            <person name="Mathe I."/>
            <person name="Koncz M."/>
            <person name="Schumann P."/>
            <person name="Toth E."/>
        </authorList>
    </citation>
    <scope>NUCLEOTIDE SEQUENCE [LARGE SCALE GENOMIC DNA]</scope>
    <source>
        <strain evidence="15 16">SA-279</strain>
    </source>
</reference>
<comment type="similarity">
    <text evidence="2 13">Belongs to the type III secretion exporter family.</text>
</comment>
<keyword evidence="15" id="KW-0969">Cilium</keyword>
<keyword evidence="11 13" id="KW-1006">Bacterial flagellum protein export</keyword>
<dbReference type="GO" id="GO:0009306">
    <property type="term" value="P:protein secretion"/>
    <property type="evidence" value="ECO:0007669"/>
    <property type="project" value="InterPro"/>
</dbReference>
<dbReference type="PANTHER" id="PTHR30531:SF12">
    <property type="entry name" value="FLAGELLAR BIOSYNTHETIC PROTEIN FLHB"/>
    <property type="match status" value="1"/>
</dbReference>
<dbReference type="InterPro" id="IPR006136">
    <property type="entry name" value="FlhB"/>
</dbReference>
<proteinExistence type="inferred from homology"/>
<evidence type="ECO:0000256" key="4">
    <source>
        <dbReference type="ARBA" id="ARBA00022448"/>
    </source>
</evidence>
<name>A0A4Q9VT91_9HYPH</name>
<dbReference type="NCBIfam" id="TIGR00328">
    <property type="entry name" value="flhB"/>
    <property type="match status" value="1"/>
</dbReference>
<keyword evidence="15" id="KW-0966">Cell projection</keyword>
<evidence type="ECO:0000256" key="8">
    <source>
        <dbReference type="ARBA" id="ARBA00022927"/>
    </source>
</evidence>
<dbReference type="EMBL" id="SJFN01000012">
    <property type="protein sequence ID" value="TBW38186.1"/>
    <property type="molecule type" value="Genomic_DNA"/>
</dbReference>
<evidence type="ECO:0000256" key="1">
    <source>
        <dbReference type="ARBA" id="ARBA00004651"/>
    </source>
</evidence>
<dbReference type="OrthoDB" id="9807950at2"/>
<feature type="region of interest" description="Disordered" evidence="14">
    <location>
        <begin position="1"/>
        <end position="21"/>
    </location>
</feature>
<keyword evidence="10 13" id="KW-0472">Membrane</keyword>
<dbReference type="Gene3D" id="3.40.1690.10">
    <property type="entry name" value="secretion proteins EscU"/>
    <property type="match status" value="1"/>
</dbReference>
<dbReference type="Gene3D" id="6.10.250.2080">
    <property type="match status" value="1"/>
</dbReference>
<evidence type="ECO:0000256" key="6">
    <source>
        <dbReference type="ARBA" id="ARBA00022692"/>
    </source>
</evidence>
<dbReference type="FunFam" id="3.40.1690.10:FF:000001">
    <property type="entry name" value="Flagellar biosynthetic protein FlhB"/>
    <property type="match status" value="1"/>
</dbReference>
<keyword evidence="6 13" id="KW-0812">Transmembrane</keyword>
<evidence type="ECO:0000313" key="15">
    <source>
        <dbReference type="EMBL" id="TBW38186.1"/>
    </source>
</evidence>
<comment type="caution">
    <text evidence="15">The sequence shown here is derived from an EMBL/GenBank/DDBJ whole genome shotgun (WGS) entry which is preliminary data.</text>
</comment>
<evidence type="ECO:0000256" key="14">
    <source>
        <dbReference type="SAM" id="MobiDB-lite"/>
    </source>
</evidence>
<dbReference type="SUPFAM" id="SSF160544">
    <property type="entry name" value="EscU C-terminal domain-like"/>
    <property type="match status" value="1"/>
</dbReference>
<dbReference type="InterPro" id="IPR029025">
    <property type="entry name" value="T3SS_substrate_exporter_C"/>
</dbReference>
<keyword evidence="8 13" id="KW-0653">Protein transport</keyword>
<keyword evidence="16" id="KW-1185">Reference proteome</keyword>
<evidence type="ECO:0000256" key="2">
    <source>
        <dbReference type="ARBA" id="ARBA00010690"/>
    </source>
</evidence>
<keyword evidence="7 13" id="KW-1005">Bacterial flagellum biogenesis</keyword>